<accession>A0ABC8QTU7</accession>
<evidence type="ECO:0000313" key="2">
    <source>
        <dbReference type="EMBL" id="CAK9133302.1"/>
    </source>
</evidence>
<sequence>MPEELGQIVGLERQQLITKLGCTVQKHAPLQVTKWSKIDKDDWESLLQMAKKMSAQNARNQAMQNTPHLTTTNSFTRNGVEMEQMVELQSQPIGQNEAPICEEEIYS</sequence>
<keyword evidence="3" id="KW-1185">Reference proteome</keyword>
<protein>
    <submittedName>
        <fullName evidence="2">Uncharacterized protein</fullName>
    </submittedName>
</protein>
<organism evidence="2 3">
    <name type="scientific">Ilex paraguariensis</name>
    <name type="common">yerba mate</name>
    <dbReference type="NCBI Taxonomy" id="185542"/>
    <lineage>
        <taxon>Eukaryota</taxon>
        <taxon>Viridiplantae</taxon>
        <taxon>Streptophyta</taxon>
        <taxon>Embryophyta</taxon>
        <taxon>Tracheophyta</taxon>
        <taxon>Spermatophyta</taxon>
        <taxon>Magnoliopsida</taxon>
        <taxon>eudicotyledons</taxon>
        <taxon>Gunneridae</taxon>
        <taxon>Pentapetalae</taxon>
        <taxon>asterids</taxon>
        <taxon>campanulids</taxon>
        <taxon>Aquifoliales</taxon>
        <taxon>Aquifoliaceae</taxon>
        <taxon>Ilex</taxon>
    </lineage>
</organism>
<dbReference type="AlphaFoldDB" id="A0ABC8QTU7"/>
<name>A0ABC8QTU7_9AQUA</name>
<dbReference type="Proteomes" id="UP001642360">
    <property type="component" value="Unassembled WGS sequence"/>
</dbReference>
<reference evidence="2 3" key="1">
    <citation type="submission" date="2024-02" db="EMBL/GenBank/DDBJ databases">
        <authorList>
            <person name="Vignale AGUSTIN F."/>
            <person name="Sosa J E."/>
            <person name="Modenutti C."/>
        </authorList>
    </citation>
    <scope>NUCLEOTIDE SEQUENCE [LARGE SCALE GENOMIC DNA]</scope>
</reference>
<dbReference type="EMBL" id="CAUOFW020000002">
    <property type="protein sequence ID" value="CAK9133302.1"/>
    <property type="molecule type" value="Genomic_DNA"/>
</dbReference>
<feature type="region of interest" description="Disordered" evidence="1">
    <location>
        <begin position="54"/>
        <end position="74"/>
    </location>
</feature>
<proteinExistence type="predicted"/>
<evidence type="ECO:0000256" key="1">
    <source>
        <dbReference type="SAM" id="MobiDB-lite"/>
    </source>
</evidence>
<gene>
    <name evidence="2" type="ORF">ILEXP_LOCUS200</name>
</gene>
<evidence type="ECO:0000313" key="3">
    <source>
        <dbReference type="Proteomes" id="UP001642360"/>
    </source>
</evidence>
<comment type="caution">
    <text evidence="2">The sequence shown here is derived from an EMBL/GenBank/DDBJ whole genome shotgun (WGS) entry which is preliminary data.</text>
</comment>